<reference evidence="1 2" key="1">
    <citation type="submission" date="2018-06" db="EMBL/GenBank/DDBJ databases">
        <authorList>
            <consortium name="Pathogen Informatics"/>
            <person name="Doyle S."/>
        </authorList>
    </citation>
    <scope>NUCLEOTIDE SEQUENCE [LARGE SCALE GENOMIC DNA]</scope>
    <source>
        <strain evidence="1 2">NCTC11647</strain>
    </source>
</reference>
<sequence length="159" mass="18412">MNLTALLCYLLLILNSTVSWAFSAEINIETDTLNRHQLPSSPLAQPTYGQKYLEPNSLDHSNSDHGYLIASKLQTFAGDRIWFQVHNYYQQEVIFTELILTEDNHLPEVWGVTLIQRLQQQYSPWLTIRSFSQHDAASNVYQAKLILPDPFYSWTLSIH</sequence>
<protein>
    <submittedName>
        <fullName evidence="1">Uncharacterized protein</fullName>
    </submittedName>
</protein>
<name>A0A2T3QME1_PHODM</name>
<evidence type="ECO:0000313" key="1">
    <source>
        <dbReference type="EMBL" id="SPY29253.1"/>
    </source>
</evidence>
<dbReference type="Proteomes" id="UP000251647">
    <property type="component" value="Unassembled WGS sequence"/>
</dbReference>
<accession>A0A2T3QME1</accession>
<proteinExistence type="predicted"/>
<dbReference type="AlphaFoldDB" id="A0A2T3QME1"/>
<evidence type="ECO:0000313" key="2">
    <source>
        <dbReference type="Proteomes" id="UP000251647"/>
    </source>
</evidence>
<organism evidence="1 2">
    <name type="scientific">Photobacterium damselae</name>
    <dbReference type="NCBI Taxonomy" id="38293"/>
    <lineage>
        <taxon>Bacteria</taxon>
        <taxon>Pseudomonadati</taxon>
        <taxon>Pseudomonadota</taxon>
        <taxon>Gammaproteobacteria</taxon>
        <taxon>Vibrionales</taxon>
        <taxon>Vibrionaceae</taxon>
        <taxon>Photobacterium</taxon>
    </lineage>
</organism>
<dbReference type="RefSeq" id="WP_036763213.1">
    <property type="nucleotide sequence ID" value="NZ_PYOG01000004.1"/>
</dbReference>
<dbReference type="EMBL" id="UATL01000001">
    <property type="protein sequence ID" value="SPY29253.1"/>
    <property type="molecule type" value="Genomic_DNA"/>
</dbReference>
<gene>
    <name evidence="1" type="ORF">NCTC11647_02443</name>
</gene>